<dbReference type="PANTHER" id="PTHR47592">
    <property type="entry name" value="PBF68 PROTEIN"/>
    <property type="match status" value="1"/>
</dbReference>
<evidence type="ECO:0000313" key="3">
    <source>
        <dbReference type="Proteomes" id="UP000275267"/>
    </source>
</evidence>
<sequence length="240" mass="26176">MEKLYLFVAGHKRNQIMVIEARVRIAIMAVQSLETRMRNSASIARKTLMSYECIKLKNKEKRASIYRPKGKSNDEGNVSVATDGNSDGNEVLVAFAGCANSGDEWILDSAASFHICINRDWFITYDSVSGGSVKMGDDSPYQIVGIGSVQIKMHDGIIRTLTDVRHILDMRKNLISLSTLDGKGYKYSGGDGVLNVSKGSLIVMKADLKSANLYRLRGTTITGDAAIISNSLSNSDATNL</sequence>
<dbReference type="Proteomes" id="UP000275267">
    <property type="component" value="Unassembled WGS sequence"/>
</dbReference>
<reference evidence="3" key="1">
    <citation type="journal article" date="2019" name="Nat. Commun.">
        <title>The genome of broomcorn millet.</title>
        <authorList>
            <person name="Zou C."/>
            <person name="Miki D."/>
            <person name="Li D."/>
            <person name="Tang Q."/>
            <person name="Xiao L."/>
            <person name="Rajput S."/>
            <person name="Deng P."/>
            <person name="Jia W."/>
            <person name="Huang R."/>
            <person name="Zhang M."/>
            <person name="Sun Y."/>
            <person name="Hu J."/>
            <person name="Fu X."/>
            <person name="Schnable P.S."/>
            <person name="Li F."/>
            <person name="Zhang H."/>
            <person name="Feng B."/>
            <person name="Zhu X."/>
            <person name="Liu R."/>
            <person name="Schnable J.C."/>
            <person name="Zhu J.-K."/>
            <person name="Zhang H."/>
        </authorList>
    </citation>
    <scope>NUCLEOTIDE SEQUENCE [LARGE SCALE GENOMIC DNA]</scope>
</reference>
<dbReference type="OrthoDB" id="786740at2759"/>
<dbReference type="AlphaFoldDB" id="A0A3L6QVS2"/>
<name>A0A3L6QVS2_PANMI</name>
<dbReference type="Pfam" id="PF22936">
    <property type="entry name" value="Pol_BBD"/>
    <property type="match status" value="1"/>
</dbReference>
<dbReference type="InterPro" id="IPR054722">
    <property type="entry name" value="PolX-like_BBD"/>
</dbReference>
<gene>
    <name evidence="2" type="ORF">C2845_PM08G11360</name>
</gene>
<accession>A0A3L6QVS2</accession>
<dbReference type="STRING" id="4540.A0A3L6QVS2"/>
<protein>
    <recommendedName>
        <fullName evidence="1">Retrovirus-related Pol polyprotein from transposon TNT 1-94-like beta-barrel domain-containing protein</fullName>
    </recommendedName>
</protein>
<evidence type="ECO:0000259" key="1">
    <source>
        <dbReference type="Pfam" id="PF22936"/>
    </source>
</evidence>
<feature type="domain" description="Retrovirus-related Pol polyprotein from transposon TNT 1-94-like beta-barrel" evidence="1">
    <location>
        <begin position="105"/>
        <end position="185"/>
    </location>
</feature>
<keyword evidence="3" id="KW-1185">Reference proteome</keyword>
<comment type="caution">
    <text evidence="2">The sequence shown here is derived from an EMBL/GenBank/DDBJ whole genome shotgun (WGS) entry which is preliminary data.</text>
</comment>
<organism evidence="2 3">
    <name type="scientific">Panicum miliaceum</name>
    <name type="common">Proso millet</name>
    <name type="synonym">Broomcorn millet</name>
    <dbReference type="NCBI Taxonomy" id="4540"/>
    <lineage>
        <taxon>Eukaryota</taxon>
        <taxon>Viridiplantae</taxon>
        <taxon>Streptophyta</taxon>
        <taxon>Embryophyta</taxon>
        <taxon>Tracheophyta</taxon>
        <taxon>Spermatophyta</taxon>
        <taxon>Magnoliopsida</taxon>
        <taxon>Liliopsida</taxon>
        <taxon>Poales</taxon>
        <taxon>Poaceae</taxon>
        <taxon>PACMAD clade</taxon>
        <taxon>Panicoideae</taxon>
        <taxon>Panicodae</taxon>
        <taxon>Paniceae</taxon>
        <taxon>Panicinae</taxon>
        <taxon>Panicum</taxon>
        <taxon>Panicum sect. Panicum</taxon>
    </lineage>
</organism>
<evidence type="ECO:0000313" key="2">
    <source>
        <dbReference type="EMBL" id="RLM91194.1"/>
    </source>
</evidence>
<dbReference type="PANTHER" id="PTHR47592:SF27">
    <property type="entry name" value="OS08G0421700 PROTEIN"/>
    <property type="match status" value="1"/>
</dbReference>
<proteinExistence type="predicted"/>
<dbReference type="EMBL" id="PQIB02000010">
    <property type="protein sequence ID" value="RLM91194.1"/>
    <property type="molecule type" value="Genomic_DNA"/>
</dbReference>